<protein>
    <submittedName>
        <fullName evidence="2">Uncharacterized protein</fullName>
    </submittedName>
</protein>
<evidence type="ECO:0000313" key="2">
    <source>
        <dbReference type="EMBL" id="ASL18155.1"/>
    </source>
</evidence>
<feature type="region of interest" description="Disordered" evidence="1">
    <location>
        <begin position="1"/>
        <end position="47"/>
    </location>
</feature>
<organism evidence="2 3">
    <name type="scientific">Mycobacterium intracellulare subsp. chimaera</name>
    <dbReference type="NCBI Taxonomy" id="222805"/>
    <lineage>
        <taxon>Bacteria</taxon>
        <taxon>Bacillati</taxon>
        <taxon>Actinomycetota</taxon>
        <taxon>Actinomycetes</taxon>
        <taxon>Mycobacteriales</taxon>
        <taxon>Mycobacteriaceae</taxon>
        <taxon>Mycobacterium</taxon>
        <taxon>Mycobacterium avium complex (MAC)</taxon>
    </lineage>
</organism>
<evidence type="ECO:0000256" key="1">
    <source>
        <dbReference type="SAM" id="MobiDB-lite"/>
    </source>
</evidence>
<reference evidence="2 3" key="1">
    <citation type="journal article" date="2017" name="Lancet Infect. Dis.">
        <title>Global outbreak of severe Mycobacterium chimaera disease after cardiac surgery: a molecular epidemiological study.</title>
        <authorList>
            <person name="van Ingen J."/>
            <person name="Kohl T."/>
            <person name="Kranzer K."/>
            <person name="Hasse B."/>
            <person name="Keller P."/>
            <person name="Szafranska A."/>
            <person name="Hillemann D."/>
            <person name="Chand M."/>
            <person name="Schreiber P."/>
            <person name="Sommerstein R."/>
            <person name="Berger C."/>
            <person name="Genoni M."/>
            <person name="Ruegg C."/>
            <person name="Troillet N."/>
            <person name="Widmer A.F."/>
            <person name="Becker S.L."/>
            <person name="Herrmann M."/>
            <person name="Eckmanns T."/>
            <person name="Haller S."/>
            <person name="Hoeller C."/>
            <person name="Debast S.B."/>
            <person name="Wolfhagen M.J."/>
            <person name="Hopman J."/>
            <person name="Kluytmans J."/>
            <person name="Langelaar M."/>
            <person name="Notermans D.W."/>
            <person name="ten Oever J."/>
            <person name="van den Barselaar P."/>
            <person name="Vonk A.B.A."/>
            <person name="Vos M.C."/>
            <person name="Ahmed N."/>
            <person name="Brown T."/>
            <person name="Crook D."/>
            <person name="Lamagni T."/>
            <person name="Phin N."/>
            <person name="Smith E.G."/>
            <person name="Zambon M."/>
            <person name="Serr A."/>
            <person name="Goetting T."/>
            <person name="Ebner W."/>
            <person name="Thuermer A."/>
            <person name="Utpatel C."/>
            <person name="Sproer C."/>
            <person name="Bunk B."/>
            <person name="Nubel U."/>
            <person name="Bloemberg G."/>
            <person name="Bottger E."/>
            <person name="Niemann S."/>
            <person name="Wagner D."/>
            <person name="Sax H."/>
        </authorList>
    </citation>
    <scope>NUCLEOTIDE SEQUENCE [LARGE SCALE GENOMIC DNA]</scope>
    <source>
        <strain evidence="2 3">ZUERICH-2</strain>
        <plasmid evidence="2 3">unnamed 1</plasmid>
    </source>
</reference>
<dbReference type="RefSeq" id="WP_167384289.1">
    <property type="nucleotide sequence ID" value="NZ_CP015268.1"/>
</dbReference>
<dbReference type="Proteomes" id="UP000198286">
    <property type="component" value="Plasmid unnamed 1"/>
</dbReference>
<proteinExistence type="predicted"/>
<gene>
    <name evidence="2" type="ORF">MYCOZU2_05810</name>
</gene>
<sequence length="47" mass="5134">MAKQERIERAVPRDDGIEKKGGYPAGPKPAKGVPPVPQGLRKPRKQT</sequence>
<evidence type="ECO:0000313" key="3">
    <source>
        <dbReference type="Proteomes" id="UP000198286"/>
    </source>
</evidence>
<geneLocation type="plasmid" evidence="2 3">
    <name>unnamed 1</name>
</geneLocation>
<keyword evidence="2" id="KW-0614">Plasmid</keyword>
<dbReference type="EMBL" id="CP015268">
    <property type="protein sequence ID" value="ASL18155.1"/>
    <property type="molecule type" value="Genomic_DNA"/>
</dbReference>
<feature type="compositionally biased region" description="Basic and acidic residues" evidence="1">
    <location>
        <begin position="1"/>
        <end position="21"/>
    </location>
</feature>
<name>A0A7U5MR18_MYCIT</name>
<dbReference type="AlphaFoldDB" id="A0A7U5MR18"/>
<accession>A0A7U5MR18</accession>